<evidence type="ECO:0000259" key="7">
    <source>
        <dbReference type="Pfam" id="PF00171"/>
    </source>
</evidence>
<dbReference type="InterPro" id="IPR016161">
    <property type="entry name" value="Ald_DH/histidinol_DH"/>
</dbReference>
<evidence type="ECO:0000313" key="9">
    <source>
        <dbReference type="EMBL" id="MBF2714165.1"/>
    </source>
</evidence>
<dbReference type="Pfam" id="PF00171">
    <property type="entry name" value="Aldedh"/>
    <property type="match status" value="1"/>
</dbReference>
<evidence type="ECO:0000256" key="1">
    <source>
        <dbReference type="ARBA" id="ARBA00009986"/>
    </source>
</evidence>
<evidence type="ECO:0000256" key="3">
    <source>
        <dbReference type="ARBA" id="ARBA00023002"/>
    </source>
</evidence>
<dbReference type="Gene3D" id="3.40.605.10">
    <property type="entry name" value="Aldehyde Dehydrogenase, Chain A, domain 1"/>
    <property type="match status" value="1"/>
</dbReference>
<dbReference type="InterPro" id="IPR029510">
    <property type="entry name" value="Ald_DH_CS_GLU"/>
</dbReference>
<dbReference type="PANTHER" id="PTHR42986">
    <property type="entry name" value="BENZALDEHYDE DEHYDROGENASE YFMT"/>
    <property type="match status" value="1"/>
</dbReference>
<evidence type="ECO:0000256" key="6">
    <source>
        <dbReference type="RuleBase" id="RU003345"/>
    </source>
</evidence>
<accession>A0A109CXA1</accession>
<dbReference type="InterPro" id="IPR016162">
    <property type="entry name" value="Ald_DH_N"/>
</dbReference>
<comment type="caution">
    <text evidence="8">The sequence shown here is derived from an EMBL/GenBank/DDBJ whole genome shotgun (WGS) entry which is preliminary data.</text>
</comment>
<feature type="domain" description="Aldehyde dehydrogenase" evidence="7">
    <location>
        <begin position="15"/>
        <end position="470"/>
    </location>
</feature>
<dbReference type="Proteomes" id="UP000655037">
    <property type="component" value="Unassembled WGS sequence"/>
</dbReference>
<comment type="similarity">
    <text evidence="1 6">Belongs to the aldehyde dehydrogenase family.</text>
</comment>
<evidence type="ECO:0000256" key="2">
    <source>
        <dbReference type="ARBA" id="ARBA00022857"/>
    </source>
</evidence>
<dbReference type="RefSeq" id="WP_060716685.1">
    <property type="nucleotide sequence ID" value="NZ_CP055265.1"/>
</dbReference>
<protein>
    <submittedName>
        <fullName evidence="8">Aldehyde dehydrogenase</fullName>
    </submittedName>
</protein>
<dbReference type="AlphaFoldDB" id="A0A109CXA1"/>
<dbReference type="Proteomes" id="UP000436911">
    <property type="component" value="Unassembled WGS sequence"/>
</dbReference>
<keyword evidence="4" id="KW-0520">NAD</keyword>
<dbReference type="InterPro" id="IPR016163">
    <property type="entry name" value="Ald_DH_C"/>
</dbReference>
<keyword evidence="2" id="KW-0521">NADP</keyword>
<feature type="active site" evidence="5">
    <location>
        <position position="250"/>
    </location>
</feature>
<dbReference type="EMBL" id="QUSG01000025">
    <property type="protein sequence ID" value="KAA3520804.1"/>
    <property type="molecule type" value="Genomic_DNA"/>
</dbReference>
<keyword evidence="3 6" id="KW-0560">Oxidoreductase</keyword>
<dbReference type="InterPro" id="IPR015590">
    <property type="entry name" value="Aldehyde_DH_dom"/>
</dbReference>
<dbReference type="OrthoDB" id="9812625at2"/>
<dbReference type="PROSITE" id="PS00687">
    <property type="entry name" value="ALDEHYDE_DEHYDR_GLU"/>
    <property type="match status" value="1"/>
</dbReference>
<organism evidence="8 10">
    <name type="scientific">Agrobacterium vitis</name>
    <name type="common">Rhizobium vitis</name>
    <dbReference type="NCBI Taxonomy" id="373"/>
    <lineage>
        <taxon>Bacteria</taxon>
        <taxon>Pseudomonadati</taxon>
        <taxon>Pseudomonadota</taxon>
        <taxon>Alphaproteobacteria</taxon>
        <taxon>Hyphomicrobiales</taxon>
        <taxon>Rhizobiaceae</taxon>
        <taxon>Rhizobium/Agrobacterium group</taxon>
        <taxon>Agrobacterium</taxon>
    </lineage>
</organism>
<evidence type="ECO:0000313" key="10">
    <source>
        <dbReference type="Proteomes" id="UP000436911"/>
    </source>
</evidence>
<evidence type="ECO:0000256" key="5">
    <source>
        <dbReference type="PROSITE-ProRule" id="PRU10007"/>
    </source>
</evidence>
<name>A0A109CXA1_AGRVI</name>
<dbReference type="GeneID" id="60684177"/>
<dbReference type="GO" id="GO:0016620">
    <property type="term" value="F:oxidoreductase activity, acting on the aldehyde or oxo group of donors, NAD or NADP as acceptor"/>
    <property type="evidence" value="ECO:0007669"/>
    <property type="project" value="InterPro"/>
</dbReference>
<sequence>MNVDLLISGSSVLASQNKTFQRFNPYNNEVASVVAAGSPEDAIAAVRAAHRAFPAWSAKGPHERRKLLLKAADLMEQRSGDFIAATTEETGATGPWGSFNVGVAAKMLREAASMTTQVTGEIIPSEKPGSMAMAVRQAVGVCVGIAPWNAPVILGTRAIATPLACGNTVVLKASEMCPRTHRMIGEVLNDAGIPAGVVNVITNAPEDAARVVEALVRAPEVKRVNFTGSTRVGRIIAKLCAEELKPCLLELGGKAPFIVLDDADVESAVNGAAFGAFMNMGQICMSTERIIVVESIADQFTKALAEKAGKLPAGDPSGPNVLGALVSLEAALKMDAIIADALDKGAQIVAGGRRNGAVVEATVLDHVTPAMRIYSEESFGPVKPIIRVKDAEEAVAIANDTEYGLAASLYTNDVTAGLRLAARIKSGICHINGPTVADEPQMPFGGVKESGWGRFGGKAAISEFTDLRWITIEDPKQGYPF</sequence>
<gene>
    <name evidence="8" type="ORF">DXT89_24865</name>
    <name evidence="9" type="ORF">IEI95_007845</name>
</gene>
<evidence type="ECO:0000256" key="4">
    <source>
        <dbReference type="ARBA" id="ARBA00023027"/>
    </source>
</evidence>
<dbReference type="Gene3D" id="3.40.309.10">
    <property type="entry name" value="Aldehyde Dehydrogenase, Chain A, domain 2"/>
    <property type="match status" value="1"/>
</dbReference>
<dbReference type="SUPFAM" id="SSF53720">
    <property type="entry name" value="ALDH-like"/>
    <property type="match status" value="1"/>
</dbReference>
<reference evidence="8 10" key="1">
    <citation type="submission" date="2018-08" db="EMBL/GenBank/DDBJ databases">
        <title>Genome sequencing of Agrobacterium vitis strain ICMP 10754.</title>
        <authorList>
            <person name="Visnovsky S.B."/>
            <person name="Pitman A.R."/>
        </authorList>
    </citation>
    <scope>NUCLEOTIDE SEQUENCE [LARGE SCALE GENOMIC DNA]</scope>
    <source>
        <strain evidence="8 10">ICMP 10754</strain>
    </source>
</reference>
<proteinExistence type="inferred from homology"/>
<dbReference type="FunFam" id="3.40.605.10:FF:000012">
    <property type="entry name" value="NAD-dependent succinate-semialdehyde dehydrogenase"/>
    <property type="match status" value="1"/>
</dbReference>
<dbReference type="EMBL" id="JACXXJ020000003">
    <property type="protein sequence ID" value="MBF2714165.1"/>
    <property type="molecule type" value="Genomic_DNA"/>
</dbReference>
<reference evidence="9" key="2">
    <citation type="submission" date="2020-11" db="EMBL/GenBank/DDBJ databases">
        <title>Agrobacterium vitis strain K377 genome.</title>
        <authorList>
            <person name="Xi H."/>
        </authorList>
    </citation>
    <scope>NUCLEOTIDE SEQUENCE</scope>
    <source>
        <strain evidence="9">K377</strain>
    </source>
</reference>
<dbReference type="FunFam" id="3.40.309.10:FF:000010">
    <property type="entry name" value="Gamma-aminobutyraldehyde dehydrogenase"/>
    <property type="match status" value="1"/>
</dbReference>
<dbReference type="PANTHER" id="PTHR42986:SF1">
    <property type="entry name" value="BENZALDEHYDE DEHYDROGENASE YFMT"/>
    <property type="match status" value="1"/>
</dbReference>
<evidence type="ECO:0000313" key="8">
    <source>
        <dbReference type="EMBL" id="KAA3520804.1"/>
    </source>
</evidence>
<dbReference type="CDD" id="cd07105">
    <property type="entry name" value="ALDH_SaliADH"/>
    <property type="match status" value="1"/>
</dbReference>